<evidence type="ECO:0000256" key="3">
    <source>
        <dbReference type="SAM" id="MobiDB-lite"/>
    </source>
</evidence>
<dbReference type="InterPro" id="IPR051229">
    <property type="entry name" value="ALYREF_mRNA_export"/>
</dbReference>
<evidence type="ECO:0000256" key="2">
    <source>
        <dbReference type="PROSITE-ProRule" id="PRU00176"/>
    </source>
</evidence>
<feature type="domain" description="RRM" evidence="4">
    <location>
        <begin position="53"/>
        <end position="131"/>
    </location>
</feature>
<dbReference type="STRING" id="1108050.A0A0B7FIU0"/>
<dbReference type="Gene3D" id="3.30.70.330">
    <property type="match status" value="1"/>
</dbReference>
<feature type="region of interest" description="Disordered" evidence="3">
    <location>
        <begin position="1"/>
        <end position="53"/>
    </location>
</feature>
<dbReference type="CDD" id="cd12418">
    <property type="entry name" value="RRM_Aly_REF_like"/>
    <property type="match status" value="1"/>
</dbReference>
<dbReference type="PANTHER" id="PTHR19965:SF82">
    <property type="entry name" value="THO COMPLEX SUBUNIT 4"/>
    <property type="match status" value="1"/>
</dbReference>
<accession>A0A0B7FIU0</accession>
<dbReference type="OrthoDB" id="5382468at2759"/>
<dbReference type="AlphaFoldDB" id="A0A0B7FIU0"/>
<dbReference type="InterPro" id="IPR025715">
    <property type="entry name" value="FoP_C"/>
</dbReference>
<dbReference type="PROSITE" id="PS50102">
    <property type="entry name" value="RRM"/>
    <property type="match status" value="1"/>
</dbReference>
<dbReference type="Proteomes" id="UP000059188">
    <property type="component" value="Unassembled WGS sequence"/>
</dbReference>
<dbReference type="SMART" id="SM01218">
    <property type="entry name" value="FoP_duplication"/>
    <property type="match status" value="1"/>
</dbReference>
<proteinExistence type="predicted"/>
<dbReference type="Pfam" id="PF00076">
    <property type="entry name" value="RRM_1"/>
    <property type="match status" value="1"/>
</dbReference>
<feature type="region of interest" description="Disordered" evidence="3">
    <location>
        <begin position="127"/>
        <end position="235"/>
    </location>
</feature>
<dbReference type="SMART" id="SM00360">
    <property type="entry name" value="RRM"/>
    <property type="match status" value="1"/>
</dbReference>
<evidence type="ECO:0000313" key="5">
    <source>
        <dbReference type="EMBL" id="CEL57926.1"/>
    </source>
</evidence>
<organism evidence="5 6">
    <name type="scientific">Thanatephorus cucumeris (strain AG1-IB / isolate 7/3/14)</name>
    <name type="common">Lettuce bottom rot fungus</name>
    <name type="synonym">Rhizoctonia solani</name>
    <dbReference type="NCBI Taxonomy" id="1108050"/>
    <lineage>
        <taxon>Eukaryota</taxon>
        <taxon>Fungi</taxon>
        <taxon>Dikarya</taxon>
        <taxon>Basidiomycota</taxon>
        <taxon>Agaricomycotina</taxon>
        <taxon>Agaricomycetes</taxon>
        <taxon>Cantharellales</taxon>
        <taxon>Ceratobasidiaceae</taxon>
        <taxon>Rhizoctonia</taxon>
        <taxon>Rhizoctonia solani AG-1</taxon>
    </lineage>
</organism>
<dbReference type="InterPro" id="IPR035979">
    <property type="entry name" value="RBD_domain_sf"/>
</dbReference>
<evidence type="ECO:0000259" key="4">
    <source>
        <dbReference type="PROSITE" id="PS50102"/>
    </source>
</evidence>
<feature type="compositionally biased region" description="Polar residues" evidence="3">
    <location>
        <begin position="140"/>
        <end position="149"/>
    </location>
</feature>
<dbReference type="Pfam" id="PF13865">
    <property type="entry name" value="FoP_duplication"/>
    <property type="match status" value="1"/>
</dbReference>
<dbReference type="EMBL" id="LN679102">
    <property type="protein sequence ID" value="CEL57926.1"/>
    <property type="molecule type" value="Genomic_DNA"/>
</dbReference>
<dbReference type="InterPro" id="IPR000504">
    <property type="entry name" value="RRM_dom"/>
</dbReference>
<gene>
    <name evidence="5" type="ORF">RSOLAG1IB_02671</name>
</gene>
<feature type="compositionally biased region" description="Basic and acidic residues" evidence="3">
    <location>
        <begin position="205"/>
        <end position="235"/>
    </location>
</feature>
<sequence length="235" mass="25290">MSSNTNRRARHPYTRPPPPNNPGGQWVHDMAPGSTEDRKPRPAVSSGTGDEPARLLVSNLHYEVTEKDLSSIFGTIGTLLREPTIRYDRSGRSTGVANITYTHARDAKLAQKQLDGVMAKGEAMVVKLDSPPPGARPQPTGRNSTNSLLNRMEKKPLVDRLAEGEGSKKNTNDKASPGPGPTRSARGRGKPAGGKGPRTRAAPKTAEDLDKELEAFMGDGDSKDEKSKEEDVSMA</sequence>
<feature type="compositionally biased region" description="Basic and acidic residues" evidence="3">
    <location>
        <begin position="151"/>
        <end position="172"/>
    </location>
</feature>
<keyword evidence="6" id="KW-1185">Reference proteome</keyword>
<protein>
    <submittedName>
        <fullName evidence="5">RNA and export factor-binding protein 2</fullName>
    </submittedName>
</protein>
<evidence type="ECO:0000256" key="1">
    <source>
        <dbReference type="ARBA" id="ARBA00022884"/>
    </source>
</evidence>
<keyword evidence="1 2" id="KW-0694">RNA-binding</keyword>
<dbReference type="PANTHER" id="PTHR19965">
    <property type="entry name" value="RNA AND EXPORT FACTOR BINDING PROTEIN"/>
    <property type="match status" value="1"/>
</dbReference>
<name>A0A0B7FIU0_THACB</name>
<reference evidence="5 6" key="1">
    <citation type="submission" date="2014-11" db="EMBL/GenBank/DDBJ databases">
        <authorList>
            <person name="Wibberg Daniel"/>
        </authorList>
    </citation>
    <scope>NUCLEOTIDE SEQUENCE [LARGE SCALE GENOMIC DNA]</scope>
    <source>
        <strain evidence="5">Rhizoctonia solani AG1-IB 7/3/14</strain>
    </source>
</reference>
<dbReference type="GO" id="GO:0003729">
    <property type="term" value="F:mRNA binding"/>
    <property type="evidence" value="ECO:0007669"/>
    <property type="project" value="TreeGrafter"/>
</dbReference>
<dbReference type="InterPro" id="IPR012677">
    <property type="entry name" value="Nucleotide-bd_a/b_plait_sf"/>
</dbReference>
<evidence type="ECO:0000313" key="6">
    <source>
        <dbReference type="Proteomes" id="UP000059188"/>
    </source>
</evidence>
<dbReference type="SUPFAM" id="SSF54928">
    <property type="entry name" value="RNA-binding domain, RBD"/>
    <property type="match status" value="1"/>
</dbReference>
<dbReference type="GO" id="GO:0005634">
    <property type="term" value="C:nucleus"/>
    <property type="evidence" value="ECO:0007669"/>
    <property type="project" value="TreeGrafter"/>
</dbReference>